<dbReference type="Gene3D" id="3.40.50.1820">
    <property type="entry name" value="alpha/beta hydrolase"/>
    <property type="match status" value="1"/>
</dbReference>
<evidence type="ECO:0008006" key="5">
    <source>
        <dbReference type="Google" id="ProtNLM"/>
    </source>
</evidence>
<dbReference type="SUPFAM" id="SSF53474">
    <property type="entry name" value="alpha/beta-Hydrolases"/>
    <property type="match status" value="1"/>
</dbReference>
<evidence type="ECO:0000256" key="1">
    <source>
        <dbReference type="SAM" id="Phobius"/>
    </source>
</evidence>
<sequence length="402" mass="45113">MYFSSLPSKTTAVTILFLGVITLTRAHDASYFIPSSNPNPKFGSWSTVRGPITDHFEQWLNENGYTSDDFAQRFFFEFGSYGGRRNESHQVTRTPIIFYHGNEDGALAVPGNYTSGSSSQIEYFLGAGYSSAELYVTTWGTRDSNLSMTNDHSCSMMQLLRRFTLAVMEYTQSRWVNLISHSMGVTIARKIVKGGRIEDDRGGSCDLGEPLTYRVGAFIGITGANYGMCACQGLSEVDETCSATNGFWPGDSCGSNEFKCFSSHLQLPCKQENYSRLLWEMNHDGISEGQRVYSLWTVDDDLILNRAIAWGRPTSFIPGSEAFVFQNLTHMQTKENTTAQQHELLRPFEVYERLTPIPVEMKMGSSSNLLLGFLILLLIVTLILSARSCYGKVMRFNYEQIL</sequence>
<dbReference type="InterPro" id="IPR029058">
    <property type="entry name" value="AB_hydrolase_fold"/>
</dbReference>
<dbReference type="PANTHER" id="PTHR32015">
    <property type="entry name" value="FASTING INDUCED LIPASE"/>
    <property type="match status" value="1"/>
</dbReference>
<reference evidence="4" key="1">
    <citation type="submission" date="2022-10" db="EMBL/GenBank/DDBJ databases">
        <title>Genome assembly of Pristionchus species.</title>
        <authorList>
            <person name="Yoshida K."/>
            <person name="Sommer R.J."/>
        </authorList>
    </citation>
    <scope>NUCLEOTIDE SEQUENCE [LARGE SCALE GENOMIC DNA]</scope>
    <source>
        <strain evidence="4">RS5460</strain>
    </source>
</reference>
<dbReference type="Proteomes" id="UP001328107">
    <property type="component" value="Unassembled WGS sequence"/>
</dbReference>
<protein>
    <recommendedName>
        <fullName evidence="5">Lipase</fullName>
    </recommendedName>
</protein>
<dbReference type="EMBL" id="BTRK01000005">
    <property type="protein sequence ID" value="GMR52790.1"/>
    <property type="molecule type" value="Genomic_DNA"/>
</dbReference>
<dbReference type="GO" id="GO:0016042">
    <property type="term" value="P:lipid catabolic process"/>
    <property type="evidence" value="ECO:0007669"/>
    <property type="project" value="InterPro"/>
</dbReference>
<dbReference type="GO" id="GO:0016298">
    <property type="term" value="F:lipase activity"/>
    <property type="evidence" value="ECO:0007669"/>
    <property type="project" value="TreeGrafter"/>
</dbReference>
<keyword evidence="4" id="KW-1185">Reference proteome</keyword>
<evidence type="ECO:0000256" key="2">
    <source>
        <dbReference type="SAM" id="SignalP"/>
    </source>
</evidence>
<feature type="signal peptide" evidence="2">
    <location>
        <begin position="1"/>
        <end position="26"/>
    </location>
</feature>
<accession>A0AAN5CYH8</accession>
<keyword evidence="2" id="KW-0732">Signal</keyword>
<keyword evidence="1" id="KW-1133">Transmembrane helix</keyword>
<keyword evidence="1" id="KW-0472">Membrane</keyword>
<dbReference type="PANTHER" id="PTHR32015:SF1">
    <property type="entry name" value="LIPASE"/>
    <property type="match status" value="1"/>
</dbReference>
<proteinExistence type="predicted"/>
<comment type="caution">
    <text evidence="3">The sequence shown here is derived from an EMBL/GenBank/DDBJ whole genome shotgun (WGS) entry which is preliminary data.</text>
</comment>
<dbReference type="AlphaFoldDB" id="A0AAN5CYH8"/>
<name>A0AAN5CYH8_9BILA</name>
<evidence type="ECO:0000313" key="4">
    <source>
        <dbReference type="Proteomes" id="UP001328107"/>
    </source>
</evidence>
<gene>
    <name evidence="3" type="ORF">PMAYCL1PPCAC_22985</name>
</gene>
<feature type="transmembrane region" description="Helical" evidence="1">
    <location>
        <begin position="369"/>
        <end position="386"/>
    </location>
</feature>
<dbReference type="InterPro" id="IPR002918">
    <property type="entry name" value="Lipase_EstA/Esterase_EstB"/>
</dbReference>
<keyword evidence="1" id="KW-0812">Transmembrane</keyword>
<organism evidence="3 4">
    <name type="scientific">Pristionchus mayeri</name>
    <dbReference type="NCBI Taxonomy" id="1317129"/>
    <lineage>
        <taxon>Eukaryota</taxon>
        <taxon>Metazoa</taxon>
        <taxon>Ecdysozoa</taxon>
        <taxon>Nematoda</taxon>
        <taxon>Chromadorea</taxon>
        <taxon>Rhabditida</taxon>
        <taxon>Rhabditina</taxon>
        <taxon>Diplogasteromorpha</taxon>
        <taxon>Diplogasteroidea</taxon>
        <taxon>Neodiplogasteridae</taxon>
        <taxon>Pristionchus</taxon>
    </lineage>
</organism>
<evidence type="ECO:0000313" key="3">
    <source>
        <dbReference type="EMBL" id="GMR52790.1"/>
    </source>
</evidence>
<dbReference type="Pfam" id="PF01674">
    <property type="entry name" value="Lipase_2"/>
    <property type="match status" value="1"/>
</dbReference>
<feature type="chain" id="PRO_5042903003" description="Lipase" evidence="2">
    <location>
        <begin position="27"/>
        <end position="402"/>
    </location>
</feature>